<dbReference type="Proteomes" id="UP000301870">
    <property type="component" value="Chromosome 28"/>
</dbReference>
<dbReference type="AlphaFoldDB" id="A0A9J7ELS6"/>
<feature type="region of interest" description="Disordered" evidence="1">
    <location>
        <begin position="226"/>
        <end position="257"/>
    </location>
</feature>
<evidence type="ECO:0000313" key="2">
    <source>
        <dbReference type="Proteomes" id="UP000301870"/>
    </source>
</evidence>
<gene>
    <name evidence="3" type="primary">LOC111358980</name>
</gene>
<dbReference type="RefSeq" id="XP_022830154.1">
    <property type="nucleotide sequence ID" value="XM_022974386.1"/>
</dbReference>
<keyword evidence="2" id="KW-1185">Reference proteome</keyword>
<evidence type="ECO:0000256" key="1">
    <source>
        <dbReference type="SAM" id="MobiDB-lite"/>
    </source>
</evidence>
<proteinExistence type="predicted"/>
<organism evidence="2 3">
    <name type="scientific">Spodoptera litura</name>
    <name type="common">Asian cotton leafworm</name>
    <dbReference type="NCBI Taxonomy" id="69820"/>
    <lineage>
        <taxon>Eukaryota</taxon>
        <taxon>Metazoa</taxon>
        <taxon>Ecdysozoa</taxon>
        <taxon>Arthropoda</taxon>
        <taxon>Hexapoda</taxon>
        <taxon>Insecta</taxon>
        <taxon>Pterygota</taxon>
        <taxon>Neoptera</taxon>
        <taxon>Endopterygota</taxon>
        <taxon>Lepidoptera</taxon>
        <taxon>Glossata</taxon>
        <taxon>Ditrysia</taxon>
        <taxon>Noctuoidea</taxon>
        <taxon>Noctuidae</taxon>
        <taxon>Amphipyrinae</taxon>
        <taxon>Spodoptera</taxon>
    </lineage>
</organism>
<accession>A0A9J7ELS6</accession>
<dbReference type="GeneID" id="111358980"/>
<evidence type="ECO:0000313" key="3">
    <source>
        <dbReference type="RefSeq" id="XP_022830154.1"/>
    </source>
</evidence>
<dbReference type="KEGG" id="sliu:111358980"/>
<reference evidence="3" key="1">
    <citation type="submission" date="2025-08" db="UniProtKB">
        <authorList>
            <consortium name="RefSeq"/>
        </authorList>
    </citation>
    <scope>IDENTIFICATION</scope>
    <source>
        <strain evidence="3">Ishihara</strain>
        <tissue evidence="3">Whole body</tissue>
    </source>
</reference>
<protein>
    <submittedName>
        <fullName evidence="3">Uncharacterized protein LOC111358980</fullName>
    </submittedName>
</protein>
<sequence length="257" mass="29718">MLFVYFITAISYIHSSTCVVLKRGKPLPQAEALDELLTKFLGHSYSDNTVANIILGKPVGNPNIDPNSENLDMNVLDVYSVKKIISFAKQKNEERTIAELTRRHNTFRRHKDFLDTNPNNTYITNKAMDLLQQSIYTTQIRMNVTYPFRKKYHQIPSYQISVLYGRATAIIAKMENLLAQMKTFKWKTHFIWHLIIYEKLLACNIDITNIVERAHLLNYEYFKTKPEKPRSVDTDPNSGPPSDFDESEMQPVNPKAG</sequence>
<dbReference type="OrthoDB" id="6882231at2759"/>
<name>A0A9J7ELS6_SPOLT</name>